<evidence type="ECO:0000313" key="2">
    <source>
        <dbReference type="EMBL" id="MFD0749753.1"/>
    </source>
</evidence>
<keyword evidence="3" id="KW-1185">Reference proteome</keyword>
<keyword evidence="1" id="KW-0472">Membrane</keyword>
<keyword evidence="1" id="KW-0812">Transmembrane</keyword>
<evidence type="ECO:0000256" key="1">
    <source>
        <dbReference type="SAM" id="Phobius"/>
    </source>
</evidence>
<keyword evidence="1" id="KW-1133">Transmembrane helix</keyword>
<dbReference type="SUPFAM" id="SSF52218">
    <property type="entry name" value="Flavoproteins"/>
    <property type="match status" value="1"/>
</dbReference>
<sequence length="299" mass="33875">MGKKVLAIYYSQSGQLGEIIENFTSPLVEAGISVETVRVRLADEPNFPWTGDTFFSVMPDCQLDVPAALQPFELKEKKYDLIFLGYQAWFLSPSIPFNSLMLTPQLRAVLKDTPVITATGARNMWLNAFVRVKKLIRESGAKLVGNIALVDKHPNPVSFVTIFHWMLKGKKDRLLNIFPLPGVADADIKNTKVFGQSVLEHFNADNWDGLQAKLDAQKAVVLNYNLMVIEGAAGKIFKVWANFISKRKNKLPWIRAYKYYLLIAFFVGAPILITLDGILFRFTSPKRIRARKQHFLNLN</sequence>
<protein>
    <submittedName>
        <fullName evidence="2">Uncharacterized protein</fullName>
    </submittedName>
</protein>
<reference evidence="3" key="1">
    <citation type="journal article" date="2019" name="Int. J. Syst. Evol. Microbiol.">
        <title>The Global Catalogue of Microorganisms (GCM) 10K type strain sequencing project: providing services to taxonomists for standard genome sequencing and annotation.</title>
        <authorList>
            <consortium name="The Broad Institute Genomics Platform"/>
            <consortium name="The Broad Institute Genome Sequencing Center for Infectious Disease"/>
            <person name="Wu L."/>
            <person name="Ma J."/>
        </authorList>
    </citation>
    <scope>NUCLEOTIDE SEQUENCE [LARGE SCALE GENOMIC DNA]</scope>
    <source>
        <strain evidence="3">CCUG 63418</strain>
    </source>
</reference>
<comment type="caution">
    <text evidence="2">The sequence shown here is derived from an EMBL/GenBank/DDBJ whole genome shotgun (WGS) entry which is preliminary data.</text>
</comment>
<gene>
    <name evidence="2" type="ORF">ACFQZS_06345</name>
</gene>
<accession>A0ABW2YTI9</accession>
<organism evidence="2 3">
    <name type="scientific">Mucilaginibacter calamicampi</name>
    <dbReference type="NCBI Taxonomy" id="1302352"/>
    <lineage>
        <taxon>Bacteria</taxon>
        <taxon>Pseudomonadati</taxon>
        <taxon>Bacteroidota</taxon>
        <taxon>Sphingobacteriia</taxon>
        <taxon>Sphingobacteriales</taxon>
        <taxon>Sphingobacteriaceae</taxon>
        <taxon>Mucilaginibacter</taxon>
    </lineage>
</organism>
<name>A0ABW2YTI9_9SPHI</name>
<proteinExistence type="predicted"/>
<dbReference type="Gene3D" id="3.40.50.360">
    <property type="match status" value="1"/>
</dbReference>
<dbReference type="Proteomes" id="UP001596958">
    <property type="component" value="Unassembled WGS sequence"/>
</dbReference>
<feature type="transmembrane region" description="Helical" evidence="1">
    <location>
        <begin position="259"/>
        <end position="282"/>
    </location>
</feature>
<dbReference type="InterPro" id="IPR029039">
    <property type="entry name" value="Flavoprotein-like_sf"/>
</dbReference>
<evidence type="ECO:0000313" key="3">
    <source>
        <dbReference type="Proteomes" id="UP001596958"/>
    </source>
</evidence>
<dbReference type="EMBL" id="JBHTHU010000005">
    <property type="protein sequence ID" value="MFD0749753.1"/>
    <property type="molecule type" value="Genomic_DNA"/>
</dbReference>
<dbReference type="RefSeq" id="WP_377098386.1">
    <property type="nucleotide sequence ID" value="NZ_JBHTHU010000005.1"/>
</dbReference>